<accession>A0ABC9K9P3</accession>
<dbReference type="InterPro" id="IPR015046">
    <property type="entry name" value="LciA_Immunity-like"/>
</dbReference>
<reference evidence="2 3" key="1">
    <citation type="submission" date="2015-03" db="EMBL/GenBank/DDBJ databases">
        <authorList>
            <consortium name="Pathogen Informatics"/>
            <person name="Murphy D."/>
        </authorList>
    </citation>
    <scope>NUCLEOTIDE SEQUENCE [LARGE SCALE GENOMIC DNA]</scope>
    <source>
        <strain evidence="2 3">SMRU1873</strain>
    </source>
</reference>
<dbReference type="Proteomes" id="UP000043005">
    <property type="component" value="Unassembled WGS sequence"/>
</dbReference>
<evidence type="ECO:0000256" key="1">
    <source>
        <dbReference type="ARBA" id="ARBA00023025"/>
    </source>
</evidence>
<gene>
    <name evidence="2" type="ORF">ERS021383_01864</name>
</gene>
<proteinExistence type="predicted"/>
<sequence length="113" mass="13461">MMRNEFRERVEQLLQQKEINENSELSHLFRLAIQNLDRNEKYQSVMANLSQGLSLYLMTHHYQAPKSVIDFGLWIKLLARKEGDWLSCRCLLKPYRAFVKTVEHQREDSGVFC</sequence>
<dbReference type="Gene3D" id="1.20.1440.50">
    <property type="entry name" value="Ta0600-like"/>
    <property type="match status" value="1"/>
</dbReference>
<dbReference type="SUPFAM" id="SSF109797">
    <property type="entry name" value="Bacteriocin immunity protein-like"/>
    <property type="match status" value="1"/>
</dbReference>
<evidence type="ECO:0000313" key="3">
    <source>
        <dbReference type="Proteomes" id="UP000043005"/>
    </source>
</evidence>
<keyword evidence="1" id="KW-0079">Bacteriocin immunity</keyword>
<organism evidence="2 3">
    <name type="scientific">Streptococcus pneumoniae</name>
    <dbReference type="NCBI Taxonomy" id="1313"/>
    <lineage>
        <taxon>Bacteria</taxon>
        <taxon>Bacillati</taxon>
        <taxon>Bacillota</taxon>
        <taxon>Bacilli</taxon>
        <taxon>Lactobacillales</taxon>
        <taxon>Streptococcaceae</taxon>
        <taxon>Streptococcus</taxon>
    </lineage>
</organism>
<dbReference type="GO" id="GO:0030153">
    <property type="term" value="P:bacteriocin immunity"/>
    <property type="evidence" value="ECO:0007669"/>
    <property type="project" value="UniProtKB-KW"/>
</dbReference>
<evidence type="ECO:0000313" key="2">
    <source>
        <dbReference type="EMBL" id="CJA55597.1"/>
    </source>
</evidence>
<dbReference type="Pfam" id="PF08951">
    <property type="entry name" value="EntA_Immun"/>
    <property type="match status" value="1"/>
</dbReference>
<dbReference type="EMBL" id="CKTV01000039">
    <property type="protein sequence ID" value="CJA55597.1"/>
    <property type="molecule type" value="Genomic_DNA"/>
</dbReference>
<name>A0ABC9K9P3_STREE</name>
<protein>
    <submittedName>
        <fullName evidence="2">Bacteriocin immunity protein</fullName>
    </submittedName>
</protein>
<dbReference type="InterPro" id="IPR023130">
    <property type="entry name" value="Ta0600-like_sf"/>
</dbReference>
<dbReference type="AlphaFoldDB" id="A0ABC9K9P3"/>
<comment type="caution">
    <text evidence="2">The sequence shown here is derived from an EMBL/GenBank/DDBJ whole genome shotgun (WGS) entry which is preliminary data.</text>
</comment>